<keyword evidence="3" id="KW-1185">Reference proteome</keyword>
<evidence type="ECO:0000313" key="3">
    <source>
        <dbReference type="Proteomes" id="UP000662074"/>
    </source>
</evidence>
<proteinExistence type="predicted"/>
<dbReference type="InterPro" id="IPR001478">
    <property type="entry name" value="PDZ"/>
</dbReference>
<dbReference type="SMART" id="SM00228">
    <property type="entry name" value="PDZ"/>
    <property type="match status" value="1"/>
</dbReference>
<protein>
    <recommendedName>
        <fullName evidence="1">PDZ domain-containing protein</fullName>
    </recommendedName>
</protein>
<reference evidence="2" key="1">
    <citation type="journal article" date="2014" name="Int. J. Syst. Evol. Microbiol.">
        <title>Complete genome sequence of Corynebacterium casei LMG S-19264T (=DSM 44701T), isolated from a smear-ripened cheese.</title>
        <authorList>
            <consortium name="US DOE Joint Genome Institute (JGI-PGF)"/>
            <person name="Walter F."/>
            <person name="Albersmeier A."/>
            <person name="Kalinowski J."/>
            <person name="Ruckert C."/>
        </authorList>
    </citation>
    <scope>NUCLEOTIDE SEQUENCE</scope>
    <source>
        <strain evidence="2">CCM 8711</strain>
    </source>
</reference>
<dbReference type="Proteomes" id="UP000662074">
    <property type="component" value="Unassembled WGS sequence"/>
</dbReference>
<dbReference type="Pfam" id="PF17820">
    <property type="entry name" value="PDZ_6"/>
    <property type="match status" value="1"/>
</dbReference>
<reference evidence="2" key="2">
    <citation type="submission" date="2020-09" db="EMBL/GenBank/DDBJ databases">
        <authorList>
            <person name="Sun Q."/>
            <person name="Sedlacek I."/>
        </authorList>
    </citation>
    <scope>NUCLEOTIDE SEQUENCE</scope>
    <source>
        <strain evidence="2">CCM 8711</strain>
    </source>
</reference>
<dbReference type="EMBL" id="BMDO01000005">
    <property type="protein sequence ID" value="GGI50975.1"/>
    <property type="molecule type" value="Genomic_DNA"/>
</dbReference>
<accession>A0A917N1I3</accession>
<feature type="domain" description="PDZ" evidence="1">
    <location>
        <begin position="283"/>
        <end position="353"/>
    </location>
</feature>
<dbReference type="Pfam" id="PF13650">
    <property type="entry name" value="Asp_protease_2"/>
    <property type="match status" value="1"/>
</dbReference>
<dbReference type="PROSITE" id="PS50106">
    <property type="entry name" value="PDZ"/>
    <property type="match status" value="1"/>
</dbReference>
<dbReference type="AlphaFoldDB" id="A0A917N1I3"/>
<dbReference type="Gene3D" id="2.30.42.10">
    <property type="match status" value="1"/>
</dbReference>
<dbReference type="InterPro" id="IPR036034">
    <property type="entry name" value="PDZ_sf"/>
</dbReference>
<evidence type="ECO:0000259" key="1">
    <source>
        <dbReference type="PROSITE" id="PS50106"/>
    </source>
</evidence>
<dbReference type="Gene3D" id="2.40.70.10">
    <property type="entry name" value="Acid Proteases"/>
    <property type="match status" value="2"/>
</dbReference>
<dbReference type="SUPFAM" id="SSF50156">
    <property type="entry name" value="PDZ domain-like"/>
    <property type="match status" value="1"/>
</dbReference>
<evidence type="ECO:0000313" key="2">
    <source>
        <dbReference type="EMBL" id="GGI50975.1"/>
    </source>
</evidence>
<dbReference type="InterPro" id="IPR041489">
    <property type="entry name" value="PDZ_6"/>
</dbReference>
<name>A0A917N1I3_9SPHI</name>
<dbReference type="InterPro" id="IPR021109">
    <property type="entry name" value="Peptidase_aspartic_dom_sf"/>
</dbReference>
<sequence>MVRDLIIIPLYINQKGPFNFVLDSGVGLMIITDPKLVDSIDVNTKRTLKLYGAGNAISYEAYATSALDIVIPGGLVGRYVSAAIFKEDHFGLSNYTGMPIHGLLGYEFFSQLAVKLNFSDSTLIAADPGSFKPFKRGVELPISIEERKPYIKTNIMMPDGCLAEHKFIVDLGATHPLSLNNKDFHSESVQKSIVANIGMGLTGPVVGVLSRINEIDLGKYMFKDVITSFPDANIHVGYIVPRDGNLGLGLLKRFNMVVDYSKGKMYLKANYRFKEPFEHDMTGLEYYAGGDDLKRVIISRVEPGSAGEEAGFKENDEITAINLKSISQLGIMDVDRMFRSKAERSLIIEYRRKETFYSTIITLKRRI</sequence>
<gene>
    <name evidence="2" type="ORF">GCM10011425_21870</name>
</gene>
<organism evidence="2 3">
    <name type="scientific">Mucilaginibacter galii</name>
    <dbReference type="NCBI Taxonomy" id="2005073"/>
    <lineage>
        <taxon>Bacteria</taxon>
        <taxon>Pseudomonadati</taxon>
        <taxon>Bacteroidota</taxon>
        <taxon>Sphingobacteriia</taxon>
        <taxon>Sphingobacteriales</taxon>
        <taxon>Sphingobacteriaceae</taxon>
        <taxon>Mucilaginibacter</taxon>
    </lineage>
</organism>
<comment type="caution">
    <text evidence="2">The sequence shown here is derived from an EMBL/GenBank/DDBJ whole genome shotgun (WGS) entry which is preliminary data.</text>
</comment>